<keyword evidence="2" id="KW-0812">Transmembrane</keyword>
<dbReference type="PANTHER" id="PTHR33308:SF9">
    <property type="entry name" value="PEPTIDOGLYCAN HYDROLASE FLGJ"/>
    <property type="match status" value="1"/>
</dbReference>
<dbReference type="STRING" id="545697.HMPREF0216_02075"/>
<sequence length="251" mass="28441">MKGNLIYNGVDNYKAIDKRGNIINTVIILSLVIVLIISSGNLLKRLVFTNNIDAGYNNEDLRLSENNESNKSNESNIEDNTEKQVYVNSYLNEEENSFINLILDGAIENYKEYKILPSITIGQAILESGWGKSELAVSHNNLFGIKADSRWDGAVAAINSKENYNDSYISNFRKYDSIEESIEDHGRFLFDSDRYRDNGLFEGKTYIEQAQALEDAGYSTAKDESGVPIYADKLIAIIEKYHLMDYDKQIV</sequence>
<gene>
    <name evidence="4" type="ORF">HMPREF0216_02075</name>
</gene>
<feature type="domain" description="Mannosyl-glycoprotein endo-beta-N-acetylglucosamidase-like" evidence="3">
    <location>
        <begin position="83"/>
        <end position="247"/>
    </location>
</feature>
<evidence type="ECO:0000313" key="5">
    <source>
        <dbReference type="Proteomes" id="UP000010420"/>
    </source>
</evidence>
<accession>L1QEA6</accession>
<dbReference type="PANTHER" id="PTHR33308">
    <property type="entry name" value="PEPTIDOGLYCAN HYDROLASE FLGJ"/>
    <property type="match status" value="1"/>
</dbReference>
<dbReference type="PATRIC" id="fig|545697.3.peg.2041"/>
<dbReference type="eggNOG" id="COG1705">
    <property type="taxonomic scope" value="Bacteria"/>
</dbReference>
<evidence type="ECO:0000259" key="3">
    <source>
        <dbReference type="SMART" id="SM00047"/>
    </source>
</evidence>
<dbReference type="InterPro" id="IPR002901">
    <property type="entry name" value="MGlyc_endo_b_GlcNAc-like_dom"/>
</dbReference>
<evidence type="ECO:0000313" key="4">
    <source>
        <dbReference type="EMBL" id="EKY26293.1"/>
    </source>
</evidence>
<comment type="caution">
    <text evidence="4">The sequence shown here is derived from an EMBL/GenBank/DDBJ whole genome shotgun (WGS) entry which is preliminary data.</text>
</comment>
<proteinExistence type="predicted"/>
<evidence type="ECO:0000256" key="2">
    <source>
        <dbReference type="SAM" id="Phobius"/>
    </source>
</evidence>
<feature type="transmembrane region" description="Helical" evidence="2">
    <location>
        <begin position="21"/>
        <end position="43"/>
    </location>
</feature>
<dbReference type="AlphaFoldDB" id="L1QEA6"/>
<protein>
    <submittedName>
        <fullName evidence="4">Mannosyl-glycoprotein endo-beta-N-acetylglucosaminidase</fullName>
    </submittedName>
</protein>
<keyword evidence="1" id="KW-0378">Hydrolase</keyword>
<name>L1QEA6_9CLOT</name>
<dbReference type="SMART" id="SM00047">
    <property type="entry name" value="LYZ2"/>
    <property type="match status" value="1"/>
</dbReference>
<dbReference type="EMBL" id="AMEZ01000058">
    <property type="protein sequence ID" value="EKY26293.1"/>
    <property type="molecule type" value="Genomic_DNA"/>
</dbReference>
<dbReference type="Proteomes" id="UP000010420">
    <property type="component" value="Unassembled WGS sequence"/>
</dbReference>
<dbReference type="InterPro" id="IPR051056">
    <property type="entry name" value="Glycosyl_Hydrolase_73"/>
</dbReference>
<keyword evidence="2" id="KW-0472">Membrane</keyword>
<evidence type="ECO:0000256" key="1">
    <source>
        <dbReference type="ARBA" id="ARBA00022801"/>
    </source>
</evidence>
<dbReference type="GO" id="GO:0004040">
    <property type="term" value="F:amidase activity"/>
    <property type="evidence" value="ECO:0007669"/>
    <property type="project" value="InterPro"/>
</dbReference>
<keyword evidence="5" id="KW-1185">Reference proteome</keyword>
<dbReference type="RefSeq" id="WP_005213830.1">
    <property type="nucleotide sequence ID" value="NZ_KB291649.1"/>
</dbReference>
<keyword evidence="2" id="KW-1133">Transmembrane helix</keyword>
<dbReference type="HOGENOM" id="CLU_1105632_0_0_9"/>
<dbReference type="Pfam" id="PF01832">
    <property type="entry name" value="Glucosaminidase"/>
    <property type="match status" value="1"/>
</dbReference>
<dbReference type="Gene3D" id="1.10.530.10">
    <property type="match status" value="1"/>
</dbReference>
<organism evidence="4 5">
    <name type="scientific">Clostridium celatum DSM 1785</name>
    <dbReference type="NCBI Taxonomy" id="545697"/>
    <lineage>
        <taxon>Bacteria</taxon>
        <taxon>Bacillati</taxon>
        <taxon>Bacillota</taxon>
        <taxon>Clostridia</taxon>
        <taxon>Eubacteriales</taxon>
        <taxon>Clostridiaceae</taxon>
        <taxon>Clostridium</taxon>
    </lineage>
</organism>
<reference evidence="4 5" key="1">
    <citation type="submission" date="2012-05" db="EMBL/GenBank/DDBJ databases">
        <authorList>
            <person name="Weinstock G."/>
            <person name="Sodergren E."/>
            <person name="Lobos E.A."/>
            <person name="Fulton L."/>
            <person name="Fulton R."/>
            <person name="Courtney L."/>
            <person name="Fronick C."/>
            <person name="O'Laughlin M."/>
            <person name="Godfrey J."/>
            <person name="Wilson R.M."/>
            <person name="Miner T."/>
            <person name="Farmer C."/>
            <person name="Delehaunty K."/>
            <person name="Cordes M."/>
            <person name="Minx P."/>
            <person name="Tomlinson C."/>
            <person name="Chen J."/>
            <person name="Wollam A."/>
            <person name="Pepin K.H."/>
            <person name="Bhonagiri V."/>
            <person name="Zhang X."/>
            <person name="Suruliraj S."/>
            <person name="Warren W."/>
            <person name="Mitreva M."/>
            <person name="Mardis E.R."/>
            <person name="Wilson R.K."/>
        </authorList>
    </citation>
    <scope>NUCLEOTIDE SEQUENCE [LARGE SCALE GENOMIC DNA]</scope>
    <source>
        <strain evidence="4 5">DSM 1785</strain>
    </source>
</reference>